<dbReference type="InterPro" id="IPR036663">
    <property type="entry name" value="Fumarylacetoacetase_C_sf"/>
</dbReference>
<comment type="cofactor">
    <cofactor evidence="1">
        <name>Mg(2+)</name>
        <dbReference type="ChEBI" id="CHEBI:18420"/>
    </cofactor>
</comment>
<dbReference type="EMBL" id="CP002880">
    <property type="protein sequence ID" value="AEI83025.1"/>
    <property type="molecule type" value="Genomic_DNA"/>
</dbReference>
<dbReference type="GO" id="GO:0019752">
    <property type="term" value="P:carboxylic acid metabolic process"/>
    <property type="evidence" value="ECO:0007669"/>
    <property type="project" value="UniProtKB-ARBA"/>
</dbReference>
<dbReference type="HOGENOM" id="CLU_028458_3_0_4"/>
<dbReference type="RefSeq" id="WP_013954308.1">
    <property type="nucleotide sequence ID" value="NC_015724.1"/>
</dbReference>
<dbReference type="SUPFAM" id="SSF56529">
    <property type="entry name" value="FAH"/>
    <property type="match status" value="1"/>
</dbReference>
<dbReference type="GO" id="GO:0016853">
    <property type="term" value="F:isomerase activity"/>
    <property type="evidence" value="ECO:0007669"/>
    <property type="project" value="UniProtKB-ARBA"/>
</dbReference>
<protein>
    <recommendedName>
        <fullName evidence="5">Fumarylacetoacetase-like C-terminal domain-containing protein</fullName>
    </recommendedName>
</protein>
<dbReference type="Gene3D" id="3.90.850.10">
    <property type="entry name" value="Fumarylacetoacetase-like, C-terminal domain"/>
    <property type="match status" value="1"/>
</dbReference>
<dbReference type="GeneID" id="34307441"/>
<dbReference type="GO" id="GO:0046872">
    <property type="term" value="F:metal ion binding"/>
    <property type="evidence" value="ECO:0007669"/>
    <property type="project" value="UniProtKB-KW"/>
</dbReference>
<keyword evidence="4" id="KW-0378">Hydrolase</keyword>
<dbReference type="GO" id="GO:0016787">
    <property type="term" value="F:hydrolase activity"/>
    <property type="evidence" value="ECO:0007669"/>
    <property type="project" value="UniProtKB-KW"/>
</dbReference>
<proteinExistence type="inferred from homology"/>
<evidence type="ECO:0000256" key="1">
    <source>
        <dbReference type="ARBA" id="ARBA00001946"/>
    </source>
</evidence>
<geneLocation type="plasmid" evidence="6 7">
    <name>pBB2</name>
</geneLocation>
<keyword evidence="3" id="KW-0479">Metal-binding</keyword>
<evidence type="ECO:0000313" key="7">
    <source>
        <dbReference type="Proteomes" id="UP000006798"/>
    </source>
</evidence>
<reference evidence="6 7" key="1">
    <citation type="journal article" date="2011" name="J. Bacteriol.">
        <title>Complete genome sequence of the type strain Cupriavidus necator N-1.</title>
        <authorList>
            <person name="Poehlein A."/>
            <person name="Kusian B."/>
            <person name="Friedrich B."/>
            <person name="Daniel R."/>
            <person name="Bowien B."/>
        </authorList>
    </citation>
    <scope>NUCLEOTIDE SEQUENCE [LARGE SCALE GENOMIC DNA]</scope>
    <source>
        <strain evidence="7">ATCC 43291 / DSM 13513 / CCUG 52238 / LMG 8453 / N-1</strain>
        <plasmid evidence="6 7">pBB2</plasmid>
    </source>
</reference>
<evidence type="ECO:0000259" key="5">
    <source>
        <dbReference type="Pfam" id="PF01557"/>
    </source>
</evidence>
<dbReference type="InterPro" id="IPR011234">
    <property type="entry name" value="Fumarylacetoacetase-like_C"/>
</dbReference>
<dbReference type="KEGG" id="cnc:CNE_BB2p02140"/>
<gene>
    <name evidence="6" type="ordered locus">CNE_BB2p02140</name>
</gene>
<dbReference type="FunFam" id="3.90.850.10:FF:000002">
    <property type="entry name" value="2-hydroxyhepta-2,4-diene-1,7-dioate isomerase"/>
    <property type="match status" value="1"/>
</dbReference>
<dbReference type="Pfam" id="PF01557">
    <property type="entry name" value="FAA_hydrolase"/>
    <property type="match status" value="1"/>
</dbReference>
<dbReference type="Proteomes" id="UP000006798">
    <property type="component" value="Plasmid pBB2"/>
</dbReference>
<evidence type="ECO:0000256" key="4">
    <source>
        <dbReference type="ARBA" id="ARBA00022801"/>
    </source>
</evidence>
<feature type="domain" description="Fumarylacetoacetase-like C-terminal" evidence="5">
    <location>
        <begin position="100"/>
        <end position="309"/>
    </location>
</feature>
<dbReference type="PANTHER" id="PTHR42796:SF4">
    <property type="entry name" value="FUMARYLACETOACETATE HYDROLASE DOMAIN-CONTAINING PROTEIN 2A"/>
    <property type="match status" value="1"/>
</dbReference>
<name>F8GYT4_CUPNN</name>
<dbReference type="PANTHER" id="PTHR42796">
    <property type="entry name" value="FUMARYLACETOACETATE HYDROLASE DOMAIN-CONTAINING PROTEIN 2A-RELATED"/>
    <property type="match status" value="1"/>
</dbReference>
<evidence type="ECO:0000256" key="3">
    <source>
        <dbReference type="ARBA" id="ARBA00022723"/>
    </source>
</evidence>
<keyword evidence="6" id="KW-0614">Plasmid</keyword>
<evidence type="ECO:0000313" key="6">
    <source>
        <dbReference type="EMBL" id="AEI83025.1"/>
    </source>
</evidence>
<accession>F8GYT4</accession>
<evidence type="ECO:0000256" key="2">
    <source>
        <dbReference type="ARBA" id="ARBA00010211"/>
    </source>
</evidence>
<organism evidence="6 7">
    <name type="scientific">Cupriavidus necator (strain ATCC 43291 / DSM 13513 / CCUG 52238 / LMG 8453 / N-1)</name>
    <name type="common">Ralstonia eutropha</name>
    <dbReference type="NCBI Taxonomy" id="1042878"/>
    <lineage>
        <taxon>Bacteria</taxon>
        <taxon>Pseudomonadati</taxon>
        <taxon>Pseudomonadota</taxon>
        <taxon>Betaproteobacteria</taxon>
        <taxon>Burkholderiales</taxon>
        <taxon>Burkholderiaceae</taxon>
        <taxon>Cupriavidus</taxon>
    </lineage>
</organism>
<comment type="similarity">
    <text evidence="2">Belongs to the FAH family.</text>
</comment>
<dbReference type="InterPro" id="IPR051121">
    <property type="entry name" value="FAH"/>
</dbReference>
<sequence length="312" mass="34273">MTQEHFQEGTGGRLPWRLGTVASDGRPVTVVETAGTLYLLEELIARTGTPAPAQTAVRDVIEQWDTWRPILTKLAGSSAAARPLERDRLDWLPAIPNPGKIVCVGVNYRDHLAEMGSGAVRPERPFAFIKPRNTLLGHRQTLWLPPVTRKVDWEAELAIIIGRKAFQVAAQDAWNVVAGYCPFNDISARDWISDLVPGLGQDWILHKSFDGFGPLGPLITPAEFVRDPQDLAIRLSVNGEVRQDSSTANMVFDIASVIEYFSSVMTLMPGDIIATGTPAGVGHGRGEYLKDGDRISLSIECLGELDTLVRRR</sequence>
<dbReference type="AlphaFoldDB" id="F8GYT4"/>